<dbReference type="Gene3D" id="1.10.260.40">
    <property type="entry name" value="lambda repressor-like DNA-binding domains"/>
    <property type="match status" value="1"/>
</dbReference>
<reference evidence="4" key="1">
    <citation type="submission" date="2023-07" db="EMBL/GenBank/DDBJ databases">
        <title>Genomic Encyclopedia of Type Strains, Phase IV (KMG-IV): sequencing the most valuable type-strain genomes for metagenomic binning, comparative biology and taxonomic classification.</title>
        <authorList>
            <person name="Goeker M."/>
        </authorList>
    </citation>
    <scope>NUCLEOTIDE SEQUENCE</scope>
    <source>
        <strain evidence="4">DSM 19659</strain>
    </source>
</reference>
<organism evidence="4 5">
    <name type="scientific">Moryella indoligenes</name>
    <dbReference type="NCBI Taxonomy" id="371674"/>
    <lineage>
        <taxon>Bacteria</taxon>
        <taxon>Bacillati</taxon>
        <taxon>Bacillota</taxon>
        <taxon>Clostridia</taxon>
        <taxon>Lachnospirales</taxon>
        <taxon>Lachnospiraceae</taxon>
        <taxon>Moryella</taxon>
    </lineage>
</organism>
<dbReference type="EMBL" id="JAUSTO010000024">
    <property type="protein sequence ID" value="MDQ0153582.1"/>
    <property type="molecule type" value="Genomic_DNA"/>
</dbReference>
<evidence type="ECO:0000256" key="2">
    <source>
        <dbReference type="SAM" id="MobiDB-lite"/>
    </source>
</evidence>
<dbReference type="SUPFAM" id="SSF47413">
    <property type="entry name" value="lambda repressor-like DNA-binding domains"/>
    <property type="match status" value="1"/>
</dbReference>
<gene>
    <name evidence="4" type="ORF">J2S20_002303</name>
</gene>
<dbReference type="InterPro" id="IPR001387">
    <property type="entry name" value="Cro/C1-type_HTH"/>
</dbReference>
<proteinExistence type="predicted"/>
<feature type="region of interest" description="Disordered" evidence="2">
    <location>
        <begin position="1"/>
        <end position="22"/>
    </location>
</feature>
<feature type="domain" description="HTH cro/C1-type" evidence="3">
    <location>
        <begin position="17"/>
        <end position="72"/>
    </location>
</feature>
<dbReference type="RefSeq" id="WP_106613190.1">
    <property type="nucleotide sequence ID" value="NZ_JAUSTO010000024.1"/>
</dbReference>
<comment type="caution">
    <text evidence="4">The sequence shown here is derived from an EMBL/GenBank/DDBJ whole genome shotgun (WGS) entry which is preliminary data.</text>
</comment>
<evidence type="ECO:0000313" key="4">
    <source>
        <dbReference type="EMBL" id="MDQ0153582.1"/>
    </source>
</evidence>
<keyword evidence="1" id="KW-0238">DNA-binding</keyword>
<dbReference type="Proteomes" id="UP001241537">
    <property type="component" value="Unassembled WGS sequence"/>
</dbReference>
<dbReference type="InterPro" id="IPR010982">
    <property type="entry name" value="Lambda_DNA-bd_dom_sf"/>
</dbReference>
<evidence type="ECO:0000256" key="1">
    <source>
        <dbReference type="ARBA" id="ARBA00023125"/>
    </source>
</evidence>
<keyword evidence="5" id="KW-1185">Reference proteome</keyword>
<dbReference type="SMART" id="SM00530">
    <property type="entry name" value="HTH_XRE"/>
    <property type="match status" value="1"/>
</dbReference>
<dbReference type="Pfam" id="PF01381">
    <property type="entry name" value="HTH_3"/>
    <property type="match status" value="1"/>
</dbReference>
<dbReference type="CDD" id="cd00093">
    <property type="entry name" value="HTH_XRE"/>
    <property type="match status" value="1"/>
</dbReference>
<dbReference type="GO" id="GO:0003677">
    <property type="term" value="F:DNA binding"/>
    <property type="evidence" value="ECO:0007669"/>
    <property type="project" value="UniProtKB-KW"/>
</dbReference>
<dbReference type="PANTHER" id="PTHR46558">
    <property type="entry name" value="TRACRIPTIONAL REGULATORY PROTEIN-RELATED-RELATED"/>
    <property type="match status" value="1"/>
</dbReference>
<evidence type="ECO:0000259" key="3">
    <source>
        <dbReference type="PROSITE" id="PS50943"/>
    </source>
</evidence>
<dbReference type="AlphaFoldDB" id="A0AAE4AMF4"/>
<sequence>MEQNGRGKESGTIGSRIRNLRNRDGMSQEQLALLLHFENKGTISSYETDRRTVPSDVVIRLAEIFQTTTDYILRGSHPELDTLDSEPDIQEAVVLLLSFKSKAARNAALQQIRTLAALEKELLR</sequence>
<protein>
    <submittedName>
        <fullName evidence="4">Transcriptional regulator with XRE-family HTH domain</fullName>
    </submittedName>
</protein>
<evidence type="ECO:0000313" key="5">
    <source>
        <dbReference type="Proteomes" id="UP001241537"/>
    </source>
</evidence>
<name>A0AAE4AMF4_9FIRM</name>
<accession>A0AAE4AMF4</accession>
<dbReference type="PANTHER" id="PTHR46558:SF4">
    <property type="entry name" value="DNA-BIDING PHAGE PROTEIN"/>
    <property type="match status" value="1"/>
</dbReference>
<dbReference type="PROSITE" id="PS50943">
    <property type="entry name" value="HTH_CROC1"/>
    <property type="match status" value="1"/>
</dbReference>